<evidence type="ECO:0008006" key="4">
    <source>
        <dbReference type="Google" id="ProtNLM"/>
    </source>
</evidence>
<feature type="signal peptide" evidence="1">
    <location>
        <begin position="1"/>
        <end position="28"/>
    </location>
</feature>
<dbReference type="RefSeq" id="WP_240270065.1">
    <property type="nucleotide sequence ID" value="NZ_JAKSXN010000037.1"/>
</dbReference>
<organism evidence="2 3">
    <name type="scientific">Paenibacillus timonensis</name>
    <dbReference type="NCBI Taxonomy" id="225915"/>
    <lineage>
        <taxon>Bacteria</taxon>
        <taxon>Bacillati</taxon>
        <taxon>Bacillota</taxon>
        <taxon>Bacilli</taxon>
        <taxon>Bacillales</taxon>
        <taxon>Paenibacillaceae</taxon>
        <taxon>Paenibacillus</taxon>
    </lineage>
</organism>
<dbReference type="Proteomes" id="UP001597211">
    <property type="component" value="Unassembled WGS sequence"/>
</dbReference>
<protein>
    <recommendedName>
        <fullName evidence="4">DUF5666 domain-containing protein</fullName>
    </recommendedName>
</protein>
<keyword evidence="1" id="KW-0732">Signal</keyword>
<name>A0ABW3SGR3_9BACL</name>
<evidence type="ECO:0000256" key="1">
    <source>
        <dbReference type="SAM" id="SignalP"/>
    </source>
</evidence>
<reference evidence="3" key="1">
    <citation type="journal article" date="2019" name="Int. J. Syst. Evol. Microbiol.">
        <title>The Global Catalogue of Microorganisms (GCM) 10K type strain sequencing project: providing services to taxonomists for standard genome sequencing and annotation.</title>
        <authorList>
            <consortium name="The Broad Institute Genomics Platform"/>
            <consortium name="The Broad Institute Genome Sequencing Center for Infectious Disease"/>
            <person name="Wu L."/>
            <person name="Ma J."/>
        </authorList>
    </citation>
    <scope>NUCLEOTIDE SEQUENCE [LARGE SCALE GENOMIC DNA]</scope>
    <source>
        <strain evidence="3">CCUG 48216</strain>
    </source>
</reference>
<accession>A0ABW3SGR3</accession>
<gene>
    <name evidence="2" type="ORF">ACFQ2Z_16110</name>
</gene>
<proteinExistence type="predicted"/>
<evidence type="ECO:0000313" key="2">
    <source>
        <dbReference type="EMBL" id="MFD1182885.1"/>
    </source>
</evidence>
<dbReference type="EMBL" id="JBHTKZ010000033">
    <property type="protein sequence ID" value="MFD1182885.1"/>
    <property type="molecule type" value="Genomic_DNA"/>
</dbReference>
<keyword evidence="3" id="KW-1185">Reference proteome</keyword>
<feature type="chain" id="PRO_5046400753" description="DUF5666 domain-containing protein" evidence="1">
    <location>
        <begin position="29"/>
        <end position="315"/>
    </location>
</feature>
<sequence length="315" mass="33740">MNQKWIKRGAVFGIGAALLLGSGLSAMAGTSGYETYKTAIKQTYATSSLTNQGSIVVTDNGKTIVNAKLEVKLNKEKDTLSANIEVTGASGTQTFQAYKQEGKMVFVGGDDAGTYRVLPLAEDEQRFGDGDFDPPQHAEQLMEALMGNIKDLATVQELPSGGKQTTLHLSGSQIPAIVQAAGSLAAGHMAAADKMMAEGGRDAHRGHGMMTGASSNAMMSMHPSLMDFDLPALTKDVKVEDIRFDADINKDQLVEHQQGQMIVSGTDEAGQAHEVVIKASFDLSGFGQTTPDTVDLTGKRVETIERRESMPYWHR</sequence>
<comment type="caution">
    <text evidence="2">The sequence shown here is derived from an EMBL/GenBank/DDBJ whole genome shotgun (WGS) entry which is preliminary data.</text>
</comment>
<evidence type="ECO:0000313" key="3">
    <source>
        <dbReference type="Proteomes" id="UP001597211"/>
    </source>
</evidence>